<sequence>MYSNSKRTIKKMGLLLVGIMIVTSFISLVNINTAEAASSPADSAVQFLYNDYADKGINNSDAGVGSYALYVLTQAGVDVSTWMYTGVCLKDAVINAANDDISNASDPSIVSAKLLGQDLAAMKALGQSDLAVQIEQILQHRQSSTGFDTGDYSIFSNLAAYDLLGRADSISVINTVYAKDYILGTQNQTIGDPAYGSWGCTWENNYYADFMATAAAVRALNYLDPNKSDVLIQDAINNGLNWMKDQQQADGSFLAGMDDPTIDTSEVIVTLKTCGMDPAAWKSSGGKSAVDYLMNNALNDDGSFGTSGNAMCATWALCAYNSLDEHTVWRLYLDPSSTTLNVGGTVQLSAFWQNADGTADVSLDAQWSAADSSIVSVDSSGLVTALRAGQTEVYAVYGGLTASASVTVNSGVGGTAKTVGLAVVGMNGELLYGPSNHVRVAETNRWGFTVLGALDASGIDYHTSTWAWGILVDSIGGQANSGMAGWMYAVNGQIASTSPENCSINDRDKIIWYYSTSMDQEPPNWNDLVSGNIIVVQLPDPVSDTALNTAIQKARSTGLVALMADKAQNLLALSNEQLTKILNTGKPLAVTVQGVQFILSPDSLKVPEIMAASTAQLQLTVQKVSSGDAQNLVEPFADKFKLAGDVYELNVLVVNKKGKQISIEQFPDCKVLLPVPESLREAAAAGEVMAYRYNENSKVWEKVVGTYDTTSGIISFKTEHFSKYALLETVSPPEEKNNFEEKITFKDITGHWAQKEIEFMAAKGYMAGIGDNKFAVEATVTRAEFAAILARMAGLTANPGGTDLFSDVPAGAWYRGAVGAVVSAGLVYGTSENSFAPDDPITREQMAAMIARYMVKNGLDLTISDADAVQLLAGFSDAADVFPWARTSVALMTRERLMAGRESGQFVPKGNTTRAEAAVVLYRVLQKLPQLGK</sequence>
<dbReference type="GO" id="GO:0031176">
    <property type="term" value="F:endo-1,4-beta-xylanase activity"/>
    <property type="evidence" value="ECO:0007669"/>
    <property type="project" value="UniProtKB-EC"/>
</dbReference>
<dbReference type="RefSeq" id="WP_134214225.1">
    <property type="nucleotide sequence ID" value="NZ_QFFZ01000027.1"/>
</dbReference>
<dbReference type="PANTHER" id="PTHR43308">
    <property type="entry name" value="OUTER MEMBRANE PROTEIN ALPHA-RELATED"/>
    <property type="match status" value="1"/>
</dbReference>
<dbReference type="Gene3D" id="2.170.130.30">
    <property type="match status" value="1"/>
</dbReference>
<keyword evidence="3" id="KW-0326">Glycosidase</keyword>
<dbReference type="OrthoDB" id="1947068at2"/>
<dbReference type="Pfam" id="PF00395">
    <property type="entry name" value="SLH"/>
    <property type="match status" value="3"/>
</dbReference>
<keyword evidence="4" id="KW-1185">Reference proteome</keyword>
<reference evidence="3 4" key="1">
    <citation type="journal article" date="2018" name="Environ. Microbiol.">
        <title>Novel energy conservation strategies and behaviour of Pelotomaculum schinkii driving syntrophic propionate catabolism.</title>
        <authorList>
            <person name="Hidalgo-Ahumada C.A.P."/>
            <person name="Nobu M.K."/>
            <person name="Narihiro T."/>
            <person name="Tamaki H."/>
            <person name="Liu W.T."/>
            <person name="Kamagata Y."/>
            <person name="Stams A.J.M."/>
            <person name="Imachi H."/>
            <person name="Sousa D.Z."/>
        </authorList>
    </citation>
    <scope>NUCLEOTIDE SEQUENCE [LARGE SCALE GENOMIC DNA]</scope>
    <source>
        <strain evidence="3 4">MGP</strain>
    </source>
</reference>
<dbReference type="InterPro" id="IPR027954">
    <property type="entry name" value="Transcobalamin-like_C"/>
</dbReference>
<dbReference type="SUPFAM" id="SSF48239">
    <property type="entry name" value="Terpenoid cyclases/Protein prenyltransferases"/>
    <property type="match status" value="1"/>
</dbReference>
<evidence type="ECO:0000313" key="3">
    <source>
        <dbReference type="EMBL" id="TEB10391.1"/>
    </source>
</evidence>
<dbReference type="InterPro" id="IPR003343">
    <property type="entry name" value="Big_2"/>
</dbReference>
<dbReference type="EC" id="3.2.1.8" evidence="3"/>
<keyword evidence="3" id="KW-0624">Polysaccharide degradation</keyword>
<feature type="domain" description="SLH" evidence="2">
    <location>
        <begin position="740"/>
        <end position="799"/>
    </location>
</feature>
<protein>
    <submittedName>
        <fullName evidence="3">Endo-1,4-beta-xylanase A</fullName>
        <ecNumber evidence="3">3.2.1.8</ecNumber>
    </submittedName>
</protein>
<dbReference type="PANTHER" id="PTHR43308:SF5">
    <property type="entry name" value="S-LAYER PROTEIN _ PEPTIDOGLYCAN ENDO-BETA-N-ACETYLGLUCOSAMINIDASE"/>
    <property type="match status" value="1"/>
</dbReference>
<dbReference type="Pfam" id="PF14478">
    <property type="entry name" value="DUF4430"/>
    <property type="match status" value="1"/>
</dbReference>
<name>A0A4Y7RNH8_9FIRM</name>
<dbReference type="Gene3D" id="2.60.40.1080">
    <property type="match status" value="1"/>
</dbReference>
<dbReference type="EMBL" id="QFFZ01000027">
    <property type="protein sequence ID" value="TEB10391.1"/>
    <property type="molecule type" value="Genomic_DNA"/>
</dbReference>
<keyword evidence="3" id="KW-0119">Carbohydrate metabolism</keyword>
<dbReference type="Pfam" id="PF02368">
    <property type="entry name" value="Big_2"/>
    <property type="match status" value="1"/>
</dbReference>
<feature type="domain" description="SLH" evidence="2">
    <location>
        <begin position="872"/>
        <end position="933"/>
    </location>
</feature>
<dbReference type="InterPro" id="IPR001119">
    <property type="entry name" value="SLH_dom"/>
</dbReference>
<dbReference type="Gene3D" id="1.50.10.20">
    <property type="match status" value="1"/>
</dbReference>
<proteinExistence type="predicted"/>
<dbReference type="GO" id="GO:0045493">
    <property type="term" value="P:xylan catabolic process"/>
    <property type="evidence" value="ECO:0007669"/>
    <property type="project" value="UniProtKB-KW"/>
</dbReference>
<dbReference type="InterPro" id="IPR008930">
    <property type="entry name" value="Terpenoid_cyclase/PrenylTrfase"/>
</dbReference>
<dbReference type="SMART" id="SM00635">
    <property type="entry name" value="BID_2"/>
    <property type="match status" value="1"/>
</dbReference>
<evidence type="ECO:0000259" key="2">
    <source>
        <dbReference type="PROSITE" id="PS51272"/>
    </source>
</evidence>
<evidence type="ECO:0000313" key="4">
    <source>
        <dbReference type="Proteomes" id="UP000297597"/>
    </source>
</evidence>
<keyword evidence="3" id="KW-0858">Xylan degradation</keyword>
<organism evidence="3 4">
    <name type="scientific">Pelotomaculum propionicicum</name>
    <dbReference type="NCBI Taxonomy" id="258475"/>
    <lineage>
        <taxon>Bacteria</taxon>
        <taxon>Bacillati</taxon>
        <taxon>Bacillota</taxon>
        <taxon>Clostridia</taxon>
        <taxon>Eubacteriales</taxon>
        <taxon>Desulfotomaculaceae</taxon>
        <taxon>Pelotomaculum</taxon>
    </lineage>
</organism>
<evidence type="ECO:0000256" key="1">
    <source>
        <dbReference type="ARBA" id="ARBA00022737"/>
    </source>
</evidence>
<keyword evidence="1" id="KW-0677">Repeat</keyword>
<gene>
    <name evidence="3" type="primary">xynA1_6</name>
    <name evidence="3" type="ORF">Pmgp_02403</name>
</gene>
<dbReference type="CDD" id="cd00688">
    <property type="entry name" value="ISOPREN_C2_like"/>
    <property type="match status" value="1"/>
</dbReference>
<comment type="caution">
    <text evidence="3">The sequence shown here is derived from an EMBL/GenBank/DDBJ whole genome shotgun (WGS) entry which is preliminary data.</text>
</comment>
<dbReference type="AlphaFoldDB" id="A0A4Y7RNH8"/>
<dbReference type="Proteomes" id="UP000297597">
    <property type="component" value="Unassembled WGS sequence"/>
</dbReference>
<dbReference type="SUPFAM" id="SSF49373">
    <property type="entry name" value="Invasin/intimin cell-adhesion fragments"/>
    <property type="match status" value="1"/>
</dbReference>
<keyword evidence="3" id="KW-0378">Hydrolase</keyword>
<dbReference type="PROSITE" id="PS51272">
    <property type="entry name" value="SLH"/>
    <property type="match status" value="3"/>
</dbReference>
<feature type="domain" description="SLH" evidence="2">
    <location>
        <begin position="801"/>
        <end position="864"/>
    </location>
</feature>
<accession>A0A4Y7RNH8</accession>
<dbReference type="InterPro" id="IPR008964">
    <property type="entry name" value="Invasin/intimin_cell_adhesion"/>
</dbReference>
<dbReference type="InterPro" id="IPR051465">
    <property type="entry name" value="Cell_Envelope_Struct_Comp"/>
</dbReference>